<dbReference type="InterPro" id="IPR029063">
    <property type="entry name" value="SAM-dependent_MTases_sf"/>
</dbReference>
<keyword evidence="3" id="KW-1185">Reference proteome</keyword>
<dbReference type="CDD" id="cd02440">
    <property type="entry name" value="AdoMet_MTases"/>
    <property type="match status" value="1"/>
</dbReference>
<dbReference type="InterPro" id="IPR041698">
    <property type="entry name" value="Methyltransf_25"/>
</dbReference>
<name>A0A5C8ZW57_9GAMM</name>
<dbReference type="EMBL" id="VRYZ01000004">
    <property type="protein sequence ID" value="TXS91491.1"/>
    <property type="molecule type" value="Genomic_DNA"/>
</dbReference>
<evidence type="ECO:0000313" key="2">
    <source>
        <dbReference type="EMBL" id="TXS91491.1"/>
    </source>
</evidence>
<feature type="domain" description="Methyltransferase" evidence="1">
    <location>
        <begin position="42"/>
        <end position="136"/>
    </location>
</feature>
<protein>
    <submittedName>
        <fullName evidence="2">Class I SAM-dependent methyltransferase</fullName>
    </submittedName>
</protein>
<dbReference type="OrthoDB" id="529208at2"/>
<keyword evidence="2" id="KW-0489">Methyltransferase</keyword>
<dbReference type="SUPFAM" id="SSF53335">
    <property type="entry name" value="S-adenosyl-L-methionine-dependent methyltransferases"/>
    <property type="match status" value="1"/>
</dbReference>
<organism evidence="2 3">
    <name type="scientific">Parahaliea aestuarii</name>
    <dbReference type="NCBI Taxonomy" id="1852021"/>
    <lineage>
        <taxon>Bacteria</taxon>
        <taxon>Pseudomonadati</taxon>
        <taxon>Pseudomonadota</taxon>
        <taxon>Gammaproteobacteria</taxon>
        <taxon>Cellvibrionales</taxon>
        <taxon>Halieaceae</taxon>
        <taxon>Parahaliea</taxon>
    </lineage>
</organism>
<dbReference type="GO" id="GO:0008168">
    <property type="term" value="F:methyltransferase activity"/>
    <property type="evidence" value="ECO:0007669"/>
    <property type="project" value="UniProtKB-KW"/>
</dbReference>
<dbReference type="Gene3D" id="3.40.50.150">
    <property type="entry name" value="Vaccinia Virus protein VP39"/>
    <property type="match status" value="1"/>
</dbReference>
<dbReference type="PANTHER" id="PTHR43464:SF78">
    <property type="entry name" value="SLR1117 PROTEIN"/>
    <property type="match status" value="1"/>
</dbReference>
<evidence type="ECO:0000259" key="1">
    <source>
        <dbReference type="Pfam" id="PF13649"/>
    </source>
</evidence>
<dbReference type="GO" id="GO:0032259">
    <property type="term" value="P:methylation"/>
    <property type="evidence" value="ECO:0007669"/>
    <property type="project" value="UniProtKB-KW"/>
</dbReference>
<accession>A0A5C8ZW57</accession>
<dbReference type="AlphaFoldDB" id="A0A5C8ZW57"/>
<evidence type="ECO:0000313" key="3">
    <source>
        <dbReference type="Proteomes" id="UP000321933"/>
    </source>
</evidence>
<dbReference type="Pfam" id="PF13649">
    <property type="entry name" value="Methyltransf_25"/>
    <property type="match status" value="1"/>
</dbReference>
<dbReference type="Proteomes" id="UP000321933">
    <property type="component" value="Unassembled WGS sequence"/>
</dbReference>
<gene>
    <name evidence="2" type="ORF">FVW59_09960</name>
</gene>
<comment type="caution">
    <text evidence="2">The sequence shown here is derived from an EMBL/GenBank/DDBJ whole genome shotgun (WGS) entry which is preliminary data.</text>
</comment>
<dbReference type="PANTHER" id="PTHR43464">
    <property type="entry name" value="METHYLTRANSFERASE"/>
    <property type="match status" value="1"/>
</dbReference>
<dbReference type="RefSeq" id="WP_148064122.1">
    <property type="nucleotide sequence ID" value="NZ_VRYZ01000004.1"/>
</dbReference>
<keyword evidence="2" id="KW-0808">Transferase</keyword>
<reference evidence="2 3" key="1">
    <citation type="submission" date="2019-08" db="EMBL/GenBank/DDBJ databases">
        <title>Parahaliea maris sp. nov., isolated from the surface seawater.</title>
        <authorList>
            <person name="Liu Y."/>
        </authorList>
    </citation>
    <scope>NUCLEOTIDE SEQUENCE [LARGE SCALE GENOMIC DNA]</scope>
    <source>
        <strain evidence="2 3">S2-26</strain>
    </source>
</reference>
<proteinExistence type="predicted"/>
<sequence>MNDMALLVDLHKGALRQGPGGDAQTEQALQLAGVDRDQPLHIADIGCGTGASSLVLARLLNAHITAVDFLQDFLDVLQARARAQGLDDRIQSQCRTMDDLPFEEASLDVIWSEGAIYNIGFERGVREWARFLKPGGLLVVSEISWLTAAPPDELRGHWEKVYPEIDSPSAKLGLLERNGYAPQGYFALPDSCWLDNYYSPMEAGFGAFLERNGNSEAAQAIVAAERREIALYRRYRTHLGYGMYIARKCHPG</sequence>